<name>A0A1F5DNV3_9BACT</name>
<dbReference type="AlphaFoldDB" id="A0A1F5DNV3"/>
<dbReference type="SUPFAM" id="SSF53335">
    <property type="entry name" value="S-adenosyl-L-methionine-dependent methyltransferases"/>
    <property type="match status" value="1"/>
</dbReference>
<proteinExistence type="predicted"/>
<protein>
    <recommendedName>
        <fullName evidence="1">Methyltransferase domain-containing protein</fullName>
    </recommendedName>
</protein>
<dbReference type="EMBL" id="MEZT01000012">
    <property type="protein sequence ID" value="OGD56838.1"/>
    <property type="molecule type" value="Genomic_DNA"/>
</dbReference>
<organism evidence="2 3">
    <name type="scientific">Candidatus Berkelbacteria bacterium RBG_13_40_8</name>
    <dbReference type="NCBI Taxonomy" id="1797467"/>
    <lineage>
        <taxon>Bacteria</taxon>
        <taxon>Candidatus Berkelbacteria</taxon>
    </lineage>
</organism>
<evidence type="ECO:0000313" key="2">
    <source>
        <dbReference type="EMBL" id="OGD56838.1"/>
    </source>
</evidence>
<dbReference type="CDD" id="cd02440">
    <property type="entry name" value="AdoMet_MTases"/>
    <property type="match status" value="1"/>
</dbReference>
<dbReference type="Proteomes" id="UP000178764">
    <property type="component" value="Unassembled WGS sequence"/>
</dbReference>
<dbReference type="InterPro" id="IPR041698">
    <property type="entry name" value="Methyltransf_25"/>
</dbReference>
<feature type="domain" description="Methyltransferase" evidence="1">
    <location>
        <begin position="37"/>
        <end position="89"/>
    </location>
</feature>
<accession>A0A1F5DNV3</accession>
<reference evidence="2 3" key="1">
    <citation type="journal article" date="2016" name="Nat. Commun.">
        <title>Thousands of microbial genomes shed light on interconnected biogeochemical processes in an aquifer system.</title>
        <authorList>
            <person name="Anantharaman K."/>
            <person name="Brown C.T."/>
            <person name="Hug L.A."/>
            <person name="Sharon I."/>
            <person name="Castelle C.J."/>
            <person name="Probst A.J."/>
            <person name="Thomas B.C."/>
            <person name="Singh A."/>
            <person name="Wilkins M.J."/>
            <person name="Karaoz U."/>
            <person name="Brodie E.L."/>
            <person name="Williams K.H."/>
            <person name="Hubbard S.S."/>
            <person name="Banfield J.F."/>
        </authorList>
    </citation>
    <scope>NUCLEOTIDE SEQUENCE [LARGE SCALE GENOMIC DNA]</scope>
</reference>
<comment type="caution">
    <text evidence="2">The sequence shown here is derived from an EMBL/GenBank/DDBJ whole genome shotgun (WGS) entry which is preliminary data.</text>
</comment>
<dbReference type="Gene3D" id="3.40.50.150">
    <property type="entry name" value="Vaccinia Virus protein VP39"/>
    <property type="match status" value="1"/>
</dbReference>
<sequence length="104" mass="11964">MKQWNTIFQEQGKVFTEIQEDMPRVVELLKQRKAHKILDFGCGSGRHLVYLAKNDFEVYGFDIAEEGMKIAQEWLKKENLSANFKVGSIYGKLQSCCAKNLCSN</sequence>
<dbReference type="Pfam" id="PF13649">
    <property type="entry name" value="Methyltransf_25"/>
    <property type="match status" value="1"/>
</dbReference>
<evidence type="ECO:0000313" key="3">
    <source>
        <dbReference type="Proteomes" id="UP000178764"/>
    </source>
</evidence>
<dbReference type="InterPro" id="IPR029063">
    <property type="entry name" value="SAM-dependent_MTases_sf"/>
</dbReference>
<gene>
    <name evidence="2" type="ORF">A2V71_01005</name>
</gene>
<evidence type="ECO:0000259" key="1">
    <source>
        <dbReference type="Pfam" id="PF13649"/>
    </source>
</evidence>